<feature type="region of interest" description="Disordered" evidence="1">
    <location>
        <begin position="1"/>
        <end position="26"/>
    </location>
</feature>
<proteinExistence type="predicted"/>
<keyword evidence="3" id="KW-1185">Reference proteome</keyword>
<evidence type="ECO:0000313" key="3">
    <source>
        <dbReference type="Proteomes" id="UP001212152"/>
    </source>
</evidence>
<evidence type="ECO:0000313" key="2">
    <source>
        <dbReference type="EMBL" id="KAJ3170026.1"/>
    </source>
</evidence>
<dbReference type="EMBL" id="JADGJQ010000101">
    <property type="protein sequence ID" value="KAJ3170026.1"/>
    <property type="molecule type" value="Genomic_DNA"/>
</dbReference>
<feature type="region of interest" description="Disordered" evidence="1">
    <location>
        <begin position="321"/>
        <end position="349"/>
    </location>
</feature>
<protein>
    <submittedName>
        <fullName evidence="2">Uncharacterized protein</fullName>
    </submittedName>
</protein>
<dbReference type="Proteomes" id="UP001212152">
    <property type="component" value="Unassembled WGS sequence"/>
</dbReference>
<name>A0AAD5TC42_9FUNG</name>
<comment type="caution">
    <text evidence="2">The sequence shown here is derived from an EMBL/GenBank/DDBJ whole genome shotgun (WGS) entry which is preliminary data.</text>
</comment>
<evidence type="ECO:0000256" key="1">
    <source>
        <dbReference type="SAM" id="MobiDB-lite"/>
    </source>
</evidence>
<feature type="region of interest" description="Disordered" evidence="1">
    <location>
        <begin position="105"/>
        <end position="132"/>
    </location>
</feature>
<organism evidence="2 3">
    <name type="scientific">Geranomyces variabilis</name>
    <dbReference type="NCBI Taxonomy" id="109894"/>
    <lineage>
        <taxon>Eukaryota</taxon>
        <taxon>Fungi</taxon>
        <taxon>Fungi incertae sedis</taxon>
        <taxon>Chytridiomycota</taxon>
        <taxon>Chytridiomycota incertae sedis</taxon>
        <taxon>Chytridiomycetes</taxon>
        <taxon>Spizellomycetales</taxon>
        <taxon>Powellomycetaceae</taxon>
        <taxon>Geranomyces</taxon>
    </lineage>
</organism>
<sequence length="454" mass="50427">MPAAAQNNSDQAHINSSTPLKNGHLVSPPYYQIRSPFVLDQNPVEFATVDGAANEDRPSNPKHGSRSFGFLAAAQHFTVKEDGVVHIESHPLTSKRRRTATLKKLSAAAGDGTGRTSLPTKKPPRPPPTFQPLASPFSQLGFAIFLHVQQFLLRFGDALNLQAHVFEALSNTQHWSAPAVTDAAYGLLEVILPRAPHLAAELASSRRTARWEVIASVIDPALYKEADLDIDWADALAELRTLRTVNSLERVPFWCQLCCLHTLIEMLHELAPDFIRDAIEDSLHEYNVQKRQLRYYDEIAQKARTEYLDAVAADEAAAAKKSKTKSKKAATSAQLRDKKRAAEIEKQQQRARPIADTIHRLRPQISALGVDAAGNEYWSFPLHEATIYKFVSQWPLTVDSPPAVDVPNEWMILDIAEAGNLAQYLSQVDPDNPVVESLLDIEKTSYRLVEPSSD</sequence>
<gene>
    <name evidence="2" type="ORF">HDU87_000492</name>
</gene>
<accession>A0AAD5TC42</accession>
<dbReference type="AlphaFoldDB" id="A0AAD5TC42"/>
<reference evidence="2" key="1">
    <citation type="submission" date="2020-05" db="EMBL/GenBank/DDBJ databases">
        <title>Phylogenomic resolution of chytrid fungi.</title>
        <authorList>
            <person name="Stajich J.E."/>
            <person name="Amses K."/>
            <person name="Simmons R."/>
            <person name="Seto K."/>
            <person name="Myers J."/>
            <person name="Bonds A."/>
            <person name="Quandt C.A."/>
            <person name="Barry K."/>
            <person name="Liu P."/>
            <person name="Grigoriev I."/>
            <person name="Longcore J.E."/>
            <person name="James T.Y."/>
        </authorList>
    </citation>
    <scope>NUCLEOTIDE SEQUENCE</scope>
    <source>
        <strain evidence="2">JEL0379</strain>
    </source>
</reference>
<feature type="compositionally biased region" description="Polar residues" evidence="1">
    <location>
        <begin position="1"/>
        <end position="20"/>
    </location>
</feature>